<comment type="similarity">
    <text evidence="2 9">Belongs to the cytochrome P450 family.</text>
</comment>
<dbReference type="InterPro" id="IPR001128">
    <property type="entry name" value="Cyt_P450"/>
</dbReference>
<organism evidence="11 12">
    <name type="scientific">Lachnellula occidentalis</name>
    <dbReference type="NCBI Taxonomy" id="215460"/>
    <lineage>
        <taxon>Eukaryota</taxon>
        <taxon>Fungi</taxon>
        <taxon>Dikarya</taxon>
        <taxon>Ascomycota</taxon>
        <taxon>Pezizomycotina</taxon>
        <taxon>Leotiomycetes</taxon>
        <taxon>Helotiales</taxon>
        <taxon>Lachnaceae</taxon>
        <taxon>Lachnellula</taxon>
    </lineage>
</organism>
<dbReference type="PANTHER" id="PTHR24287">
    <property type="entry name" value="P450, PUTATIVE (EUROFUNG)-RELATED"/>
    <property type="match status" value="1"/>
</dbReference>
<proteinExistence type="inferred from homology"/>
<keyword evidence="5 9" id="KW-0560">Oxidoreductase</keyword>
<dbReference type="InterPro" id="IPR002402">
    <property type="entry name" value="Cyt_P450_E_grp-II"/>
</dbReference>
<dbReference type="PRINTS" id="PR00464">
    <property type="entry name" value="EP450II"/>
</dbReference>
<evidence type="ECO:0000256" key="3">
    <source>
        <dbReference type="ARBA" id="ARBA00022617"/>
    </source>
</evidence>
<evidence type="ECO:0000256" key="8">
    <source>
        <dbReference type="PIRSR" id="PIRSR602402-1"/>
    </source>
</evidence>
<dbReference type="GO" id="GO:0020037">
    <property type="term" value="F:heme binding"/>
    <property type="evidence" value="ECO:0007669"/>
    <property type="project" value="InterPro"/>
</dbReference>
<gene>
    <name evidence="11" type="primary">CYP52A2</name>
    <name evidence="11" type="ORF">LOCC1_G007930</name>
</gene>
<comment type="cofactor">
    <cofactor evidence="1 8">
        <name>heme</name>
        <dbReference type="ChEBI" id="CHEBI:30413"/>
    </cofactor>
</comment>
<accession>A0A8H8REU9</accession>
<evidence type="ECO:0000256" key="5">
    <source>
        <dbReference type="ARBA" id="ARBA00023002"/>
    </source>
</evidence>
<evidence type="ECO:0000256" key="9">
    <source>
        <dbReference type="RuleBase" id="RU000461"/>
    </source>
</evidence>
<sequence>MFVHYDSKPNQSNMAQYLIQAVLVSAAIIAFIQARNWLRWRTLNKWGEQYGCGAPPVVENKLPGGIERYSILFTGLKGVDFLEDIIRKRYISMGTNTFRIFSLFNSSIVSTSEPENIQALLATQFHDFDLGTSRKNNFHDLLGNGIFTANGEAWSHFRRQLRPQFSRDQVSDMEAADRHLGILFKALPEENALGWVEGADFLPLVYRFTMDVSSEFLFGESVNSQSTALHSQDSGNRKDLQKELDFSEAINYAQESIIWRIRLPILQSLWTSKKFKKACKTVKDFADHFVRIALDPDHKQPPTLPGQKPKYVFLNELVAETRDPIELRDQVLHIMVAGRDTTSALLCWVILLLARHPAEFQHLREAIVSQFGTEKSPTNELTFESLKACKELKNVLYETMRLYPLVPLNGREAVKDTTLPTGGGPDHKQPIAIRKGEQIGYSAYVMHRRKDIWGEDSDEFRSARWEGRKLGWEFIAFSGGPRICIGQQYALNEASFVMVKILQRYDHIEALDMTGKIPKAITLTMSPGNGVKVRMHRAAS</sequence>
<evidence type="ECO:0000313" key="12">
    <source>
        <dbReference type="Proteomes" id="UP000443090"/>
    </source>
</evidence>
<evidence type="ECO:0000256" key="6">
    <source>
        <dbReference type="ARBA" id="ARBA00023004"/>
    </source>
</evidence>
<keyword evidence="10" id="KW-1133">Transmembrane helix</keyword>
<evidence type="ECO:0000256" key="4">
    <source>
        <dbReference type="ARBA" id="ARBA00022723"/>
    </source>
</evidence>
<feature type="transmembrane region" description="Helical" evidence="10">
    <location>
        <begin position="14"/>
        <end position="32"/>
    </location>
</feature>
<dbReference type="Proteomes" id="UP000443090">
    <property type="component" value="Unassembled WGS sequence"/>
</dbReference>
<reference evidence="11 12" key="1">
    <citation type="submission" date="2018-05" db="EMBL/GenBank/DDBJ databases">
        <title>Genome sequencing and assembly of the regulated plant pathogen Lachnellula willkommii and related sister species for the development of diagnostic species identification markers.</title>
        <authorList>
            <person name="Giroux E."/>
            <person name="Bilodeau G."/>
        </authorList>
    </citation>
    <scope>NUCLEOTIDE SEQUENCE [LARGE SCALE GENOMIC DNA]</scope>
    <source>
        <strain evidence="11 12">CBS 160.35</strain>
    </source>
</reference>
<keyword evidence="4 8" id="KW-0479">Metal-binding</keyword>
<evidence type="ECO:0000256" key="7">
    <source>
        <dbReference type="ARBA" id="ARBA00023033"/>
    </source>
</evidence>
<keyword evidence="7 9" id="KW-0503">Monooxygenase</keyword>
<dbReference type="InterPro" id="IPR017972">
    <property type="entry name" value="Cyt_P450_CS"/>
</dbReference>
<evidence type="ECO:0000256" key="10">
    <source>
        <dbReference type="SAM" id="Phobius"/>
    </source>
</evidence>
<dbReference type="PROSITE" id="PS00086">
    <property type="entry name" value="CYTOCHROME_P450"/>
    <property type="match status" value="1"/>
</dbReference>
<name>A0A8H8REU9_9HELO</name>
<dbReference type="EMBL" id="QGMI01001454">
    <property type="protein sequence ID" value="TVY33192.1"/>
    <property type="molecule type" value="Genomic_DNA"/>
</dbReference>
<feature type="binding site" description="axial binding residue" evidence="8">
    <location>
        <position position="484"/>
    </location>
    <ligand>
        <name>heme</name>
        <dbReference type="ChEBI" id="CHEBI:30413"/>
    </ligand>
    <ligandPart>
        <name>Fe</name>
        <dbReference type="ChEBI" id="CHEBI:18248"/>
    </ligandPart>
</feature>
<dbReference type="CDD" id="cd11063">
    <property type="entry name" value="CYP52"/>
    <property type="match status" value="1"/>
</dbReference>
<protein>
    <submittedName>
        <fullName evidence="11">Cytochrome P450</fullName>
    </submittedName>
</protein>
<dbReference type="Gene3D" id="1.10.630.10">
    <property type="entry name" value="Cytochrome P450"/>
    <property type="match status" value="1"/>
</dbReference>
<dbReference type="PRINTS" id="PR00385">
    <property type="entry name" value="P450"/>
</dbReference>
<dbReference type="InterPro" id="IPR036396">
    <property type="entry name" value="Cyt_P450_sf"/>
</dbReference>
<dbReference type="PANTHER" id="PTHR24287:SF1">
    <property type="entry name" value="P450, PUTATIVE (EUROFUNG)-RELATED"/>
    <property type="match status" value="1"/>
</dbReference>
<evidence type="ECO:0000313" key="11">
    <source>
        <dbReference type="EMBL" id="TVY33192.1"/>
    </source>
</evidence>
<comment type="caution">
    <text evidence="11">The sequence shown here is derived from an EMBL/GenBank/DDBJ whole genome shotgun (WGS) entry which is preliminary data.</text>
</comment>
<keyword evidence="10" id="KW-0812">Transmembrane</keyword>
<keyword evidence="12" id="KW-1185">Reference proteome</keyword>
<keyword evidence="3 8" id="KW-0349">Heme</keyword>
<dbReference type="SUPFAM" id="SSF48264">
    <property type="entry name" value="Cytochrome P450"/>
    <property type="match status" value="1"/>
</dbReference>
<dbReference type="InterPro" id="IPR002974">
    <property type="entry name" value="Cyt_P450_E_CYP52_ascomycetes"/>
</dbReference>
<dbReference type="InterPro" id="IPR047146">
    <property type="entry name" value="Cyt_P450_E_CYP52_fungi"/>
</dbReference>
<dbReference type="OrthoDB" id="1470350at2759"/>
<keyword evidence="10" id="KW-0472">Membrane</keyword>
<keyword evidence="6 8" id="KW-0408">Iron</keyword>
<dbReference type="AlphaFoldDB" id="A0A8H8REU9"/>
<dbReference type="GO" id="GO:0005506">
    <property type="term" value="F:iron ion binding"/>
    <property type="evidence" value="ECO:0007669"/>
    <property type="project" value="InterPro"/>
</dbReference>
<evidence type="ECO:0000256" key="1">
    <source>
        <dbReference type="ARBA" id="ARBA00001971"/>
    </source>
</evidence>
<evidence type="ECO:0000256" key="2">
    <source>
        <dbReference type="ARBA" id="ARBA00010617"/>
    </source>
</evidence>
<dbReference type="PRINTS" id="PR01239">
    <property type="entry name" value="EP450IICYP52"/>
</dbReference>
<dbReference type="Pfam" id="PF00067">
    <property type="entry name" value="p450"/>
    <property type="match status" value="1"/>
</dbReference>
<dbReference type="GO" id="GO:0016712">
    <property type="term" value="F:oxidoreductase activity, acting on paired donors, with incorporation or reduction of molecular oxygen, reduced flavin or flavoprotein as one donor, and incorporation of one atom of oxygen"/>
    <property type="evidence" value="ECO:0007669"/>
    <property type="project" value="InterPro"/>
</dbReference>